<reference evidence="2 3" key="1">
    <citation type="submission" date="2009-01" db="EMBL/GenBank/DDBJ databases">
        <authorList>
            <person name="Fulton L."/>
            <person name="Clifton S."/>
            <person name="Chinwalla A.T."/>
            <person name="Mitreva M."/>
            <person name="Sodergren E."/>
            <person name="Weinstock G."/>
            <person name="Clifton S."/>
            <person name="Dooling D.J."/>
            <person name="Fulton B."/>
            <person name="Minx P."/>
            <person name="Pepin K.H."/>
            <person name="Johnson M."/>
            <person name="Bhonagiri V."/>
            <person name="Nash W.E."/>
            <person name="Mardis E.R."/>
            <person name="Wilson R.K."/>
        </authorList>
    </citation>
    <scope>NUCLEOTIDE SEQUENCE [LARGE SCALE GENOMIC DNA]</scope>
    <source>
        <strain evidence="2 3">ATCC 33806</strain>
    </source>
</reference>
<protein>
    <submittedName>
        <fullName evidence="2">Uncharacterized protein</fullName>
    </submittedName>
</protein>
<keyword evidence="1" id="KW-0472">Membrane</keyword>
<evidence type="ECO:0000313" key="3">
    <source>
        <dbReference type="Proteomes" id="UP000006247"/>
    </source>
</evidence>
<gene>
    <name evidence="2" type="ORF">CORMATOL_01830</name>
</gene>
<proteinExistence type="predicted"/>
<comment type="caution">
    <text evidence="2">The sequence shown here is derived from an EMBL/GenBank/DDBJ whole genome shotgun (WGS) entry which is preliminary data.</text>
</comment>
<evidence type="ECO:0000256" key="1">
    <source>
        <dbReference type="SAM" id="Phobius"/>
    </source>
</evidence>
<accession>C0E4A9</accession>
<dbReference type="HOGENOM" id="CLU_2421938_0_0_11"/>
<dbReference type="EMBL" id="ACEB01000023">
    <property type="protein sequence ID" value="EEG26707.1"/>
    <property type="molecule type" value="Genomic_DNA"/>
</dbReference>
<sequence length="91" mass="9818">MVGVALTEGAALDVLGVVLVVCFGAIPLMAVSILRLESISLGGEQAAREAPSAMMAHDVVMERRKILDMGDPFARKLKISYPKCYAFDMNF</sequence>
<organism evidence="2 3">
    <name type="scientific">Corynebacterium matruchotii ATCC 33806</name>
    <dbReference type="NCBI Taxonomy" id="566549"/>
    <lineage>
        <taxon>Bacteria</taxon>
        <taxon>Bacillati</taxon>
        <taxon>Actinomycetota</taxon>
        <taxon>Actinomycetes</taxon>
        <taxon>Mycobacteriales</taxon>
        <taxon>Corynebacteriaceae</taxon>
        <taxon>Corynebacterium</taxon>
    </lineage>
</organism>
<keyword evidence="1" id="KW-0812">Transmembrane</keyword>
<keyword evidence="1" id="KW-1133">Transmembrane helix</keyword>
<feature type="transmembrane region" description="Helical" evidence="1">
    <location>
        <begin position="14"/>
        <end position="34"/>
    </location>
</feature>
<dbReference type="Proteomes" id="UP000006247">
    <property type="component" value="Unassembled WGS sequence"/>
</dbReference>
<name>C0E4A9_9CORY</name>
<dbReference type="AlphaFoldDB" id="C0E4A9"/>
<evidence type="ECO:0000313" key="2">
    <source>
        <dbReference type="EMBL" id="EEG26707.1"/>
    </source>
</evidence>